<sequence>MPRRSPTRSHSKSISRSPSRSRSRTRSPHSRPHYRTSNRHHHSHHSHHGYQPPSHVRGYGGREKRVYRSRSRSGSSPKRYVDDIERLNPPANKVLGVFGLSLNTDERDLRKMYEKFGRIEDVRIVYDRRAKKETHGTDIDGQKIRVDYSLTEKAHAPTPGIYMGARYYGSSSGGGGSRNGYGSHRGSGSRRRTPSYERYSRSRSRSRR</sequence>
<dbReference type="EMBL" id="CAJOBC010000410">
    <property type="protein sequence ID" value="CAF3582701.1"/>
    <property type="molecule type" value="Genomic_DNA"/>
</dbReference>
<dbReference type="InterPro" id="IPR000504">
    <property type="entry name" value="RRM_dom"/>
</dbReference>
<dbReference type="PANTHER" id="PTHR48034">
    <property type="entry name" value="TRANSFORMER-2 SEX-DETERMINING PROTEIN-RELATED"/>
    <property type="match status" value="1"/>
</dbReference>
<dbReference type="InterPro" id="IPR035979">
    <property type="entry name" value="RBD_domain_sf"/>
</dbReference>
<comment type="caution">
    <text evidence="3">The sequence shown here is derived from an EMBL/GenBank/DDBJ whole genome shotgun (WGS) entry which is preliminary data.</text>
</comment>
<name>A0A813SMN5_9BILA</name>
<dbReference type="OrthoDB" id="439808at2759"/>
<proteinExistence type="predicted"/>
<evidence type="ECO:0000313" key="5">
    <source>
        <dbReference type="Proteomes" id="UP000663829"/>
    </source>
</evidence>
<dbReference type="InterPro" id="IPR050441">
    <property type="entry name" value="RBM"/>
</dbReference>
<dbReference type="AlphaFoldDB" id="A0A813SMN5"/>
<organism evidence="3 5">
    <name type="scientific">Didymodactylos carnosus</name>
    <dbReference type="NCBI Taxonomy" id="1234261"/>
    <lineage>
        <taxon>Eukaryota</taxon>
        <taxon>Metazoa</taxon>
        <taxon>Spiralia</taxon>
        <taxon>Gnathifera</taxon>
        <taxon>Rotifera</taxon>
        <taxon>Eurotatoria</taxon>
        <taxon>Bdelloidea</taxon>
        <taxon>Philodinida</taxon>
        <taxon>Philodinidae</taxon>
        <taxon>Didymodactylos</taxon>
    </lineage>
</organism>
<evidence type="ECO:0000313" key="4">
    <source>
        <dbReference type="EMBL" id="CAF3582701.1"/>
    </source>
</evidence>
<dbReference type="Pfam" id="PF00076">
    <property type="entry name" value="RRM_1"/>
    <property type="match status" value="1"/>
</dbReference>
<feature type="compositionally biased region" description="Basic residues" evidence="1">
    <location>
        <begin position="1"/>
        <end position="48"/>
    </location>
</feature>
<dbReference type="InterPro" id="IPR012677">
    <property type="entry name" value="Nucleotide-bd_a/b_plait_sf"/>
</dbReference>
<accession>A0A813SMN5</accession>
<evidence type="ECO:0000313" key="3">
    <source>
        <dbReference type="EMBL" id="CAF0797900.1"/>
    </source>
</evidence>
<evidence type="ECO:0000259" key="2">
    <source>
        <dbReference type="SMART" id="SM00360"/>
    </source>
</evidence>
<reference evidence="3" key="1">
    <citation type="submission" date="2021-02" db="EMBL/GenBank/DDBJ databases">
        <authorList>
            <person name="Nowell W R."/>
        </authorList>
    </citation>
    <scope>NUCLEOTIDE SEQUENCE</scope>
</reference>
<dbReference type="EMBL" id="CAJNOQ010000410">
    <property type="protein sequence ID" value="CAF0797900.1"/>
    <property type="molecule type" value="Genomic_DNA"/>
</dbReference>
<dbReference type="SMART" id="SM00360">
    <property type="entry name" value="RRM"/>
    <property type="match status" value="1"/>
</dbReference>
<keyword evidence="5" id="KW-1185">Reference proteome</keyword>
<evidence type="ECO:0000256" key="1">
    <source>
        <dbReference type="SAM" id="MobiDB-lite"/>
    </source>
</evidence>
<feature type="domain" description="RRM" evidence="2">
    <location>
        <begin position="94"/>
        <end position="147"/>
    </location>
</feature>
<feature type="region of interest" description="Disordered" evidence="1">
    <location>
        <begin position="1"/>
        <end position="82"/>
    </location>
</feature>
<dbReference type="SUPFAM" id="SSF54928">
    <property type="entry name" value="RNA-binding domain, RBD"/>
    <property type="match status" value="1"/>
</dbReference>
<dbReference type="Proteomes" id="UP000663829">
    <property type="component" value="Unassembled WGS sequence"/>
</dbReference>
<dbReference type="GO" id="GO:0003723">
    <property type="term" value="F:RNA binding"/>
    <property type="evidence" value="ECO:0007669"/>
    <property type="project" value="InterPro"/>
</dbReference>
<feature type="compositionally biased region" description="Gly residues" evidence="1">
    <location>
        <begin position="171"/>
        <end position="185"/>
    </location>
</feature>
<protein>
    <recommendedName>
        <fullName evidence="2">RRM domain-containing protein</fullName>
    </recommendedName>
</protein>
<dbReference type="Gene3D" id="3.30.70.330">
    <property type="match status" value="1"/>
</dbReference>
<feature type="region of interest" description="Disordered" evidence="1">
    <location>
        <begin position="166"/>
        <end position="208"/>
    </location>
</feature>
<gene>
    <name evidence="3" type="ORF">GPM918_LOCUS3355</name>
    <name evidence="4" type="ORF">SRO942_LOCUS3355</name>
</gene>
<dbReference type="Proteomes" id="UP000681722">
    <property type="component" value="Unassembled WGS sequence"/>
</dbReference>